<feature type="domain" description="Rhodanese" evidence="1">
    <location>
        <begin position="130"/>
        <end position="225"/>
    </location>
</feature>
<dbReference type="InterPro" id="IPR020936">
    <property type="entry name" value="TrhO"/>
</dbReference>
<dbReference type="SMART" id="SM00450">
    <property type="entry name" value="RHOD"/>
    <property type="match status" value="1"/>
</dbReference>
<dbReference type="Proteomes" id="UP000481153">
    <property type="component" value="Unassembled WGS sequence"/>
</dbReference>
<dbReference type="SUPFAM" id="SSF52821">
    <property type="entry name" value="Rhodanese/Cell cycle control phosphatase"/>
    <property type="match status" value="1"/>
</dbReference>
<dbReference type="PANTHER" id="PTHR43268">
    <property type="entry name" value="THIOSULFATE SULFURTRANSFERASE/RHODANESE-LIKE DOMAIN-CONTAINING PROTEIN 2"/>
    <property type="match status" value="1"/>
</dbReference>
<dbReference type="Pfam" id="PF00581">
    <property type="entry name" value="Rhodanese"/>
    <property type="match status" value="1"/>
</dbReference>
<evidence type="ECO:0000313" key="2">
    <source>
        <dbReference type="EMBL" id="KAF0743690.1"/>
    </source>
</evidence>
<dbReference type="InterPro" id="IPR040503">
    <property type="entry name" value="TRHO_N"/>
</dbReference>
<dbReference type="InterPro" id="IPR036873">
    <property type="entry name" value="Rhodanese-like_dom_sf"/>
</dbReference>
<accession>A0A6G0XT39</accession>
<dbReference type="EMBL" id="VJMJ01000012">
    <property type="protein sequence ID" value="KAF0743690.1"/>
    <property type="molecule type" value="Genomic_DNA"/>
</dbReference>
<dbReference type="Gene3D" id="3.40.250.10">
    <property type="entry name" value="Rhodanese-like domain"/>
    <property type="match status" value="1"/>
</dbReference>
<comment type="caution">
    <text evidence="2">The sequence shown here is derived from an EMBL/GenBank/DDBJ whole genome shotgun (WGS) entry which is preliminary data.</text>
</comment>
<reference evidence="2 3" key="1">
    <citation type="submission" date="2019-07" db="EMBL/GenBank/DDBJ databases">
        <title>Genomics analysis of Aphanomyces spp. identifies a new class of oomycete effector associated with host adaptation.</title>
        <authorList>
            <person name="Gaulin E."/>
        </authorList>
    </citation>
    <scope>NUCLEOTIDE SEQUENCE [LARGE SCALE GENOMIC DNA]</scope>
    <source>
        <strain evidence="2 3">ATCC 201684</strain>
    </source>
</reference>
<dbReference type="Pfam" id="PF17773">
    <property type="entry name" value="UPF0176_N"/>
    <property type="match status" value="1"/>
</dbReference>
<sequence>MACINSSAYKFGVLSEADLPALKQKILDRAAELSTELFGTILLTTEGVNIRLSGPAHAVQAMQSFLSNDVHANLTPIVYKDSYTDTPTLRKFLVRIKREVISMGMDNVDPAVDGLADHIAPEEFKEWMDQDKDMLILDTRNDYEIRLGTFDKAVDLNIKSFRSFPQEAKTQLKDVAKDKPIVMFCTGGVRCEKAAYALQQDGYTNVYQLDGGILNYFDKCRGAHYRGDCYIYDDRVAITPDLKPAEHIRMCYVCRNPLTAEEQASPEFVENVSCPYCFGGKRCDFRSM</sequence>
<proteinExistence type="predicted"/>
<dbReference type="PROSITE" id="PS50206">
    <property type="entry name" value="RHODANESE_3"/>
    <property type="match status" value="1"/>
</dbReference>
<keyword evidence="3" id="KW-1185">Reference proteome</keyword>
<dbReference type="PANTHER" id="PTHR43268:SF3">
    <property type="entry name" value="RHODANESE-LIKE DOMAIN-CONTAINING PROTEIN 7-RELATED"/>
    <property type="match status" value="1"/>
</dbReference>
<dbReference type="InterPro" id="IPR001763">
    <property type="entry name" value="Rhodanese-like_dom"/>
</dbReference>
<dbReference type="Gene3D" id="3.30.70.100">
    <property type="match status" value="1"/>
</dbReference>
<name>A0A6G0XT39_9STRA</name>
<evidence type="ECO:0000259" key="1">
    <source>
        <dbReference type="PROSITE" id="PS50206"/>
    </source>
</evidence>
<organism evidence="2 3">
    <name type="scientific">Aphanomyces euteiches</name>
    <dbReference type="NCBI Taxonomy" id="100861"/>
    <lineage>
        <taxon>Eukaryota</taxon>
        <taxon>Sar</taxon>
        <taxon>Stramenopiles</taxon>
        <taxon>Oomycota</taxon>
        <taxon>Saprolegniomycetes</taxon>
        <taxon>Saprolegniales</taxon>
        <taxon>Verrucalvaceae</taxon>
        <taxon>Aphanomyces</taxon>
    </lineage>
</organism>
<gene>
    <name evidence="2" type="ORF">Ae201684_001350</name>
</gene>
<evidence type="ECO:0000313" key="3">
    <source>
        <dbReference type="Proteomes" id="UP000481153"/>
    </source>
</evidence>
<dbReference type="AlphaFoldDB" id="A0A6G0XT39"/>
<protein>
    <recommendedName>
        <fullName evidence="1">Rhodanese domain-containing protein</fullName>
    </recommendedName>
</protein>
<dbReference type="VEuPathDB" id="FungiDB:AeMF1_020883"/>
<dbReference type="CDD" id="cd01518">
    <property type="entry name" value="RHOD_YceA"/>
    <property type="match status" value="1"/>
</dbReference>